<dbReference type="InterPro" id="IPR006311">
    <property type="entry name" value="TAT_signal"/>
</dbReference>
<sequence length="126" mass="13466">MTSPTARRPRMTRLGVLAVAVTAATALGAAPAGAATATKKCGGGPANCVLAKVHPKKGTVRVRIDNTGGSKPYKYGWDLRHNGRIVCSGEVRERWPAKTFTCKNMPKGKLKLTASYERNSTVALQW</sequence>
<dbReference type="Proteomes" id="UP001108029">
    <property type="component" value="Unassembled WGS sequence"/>
</dbReference>
<accession>A0A9Q3VIL2</accession>
<evidence type="ECO:0000313" key="3">
    <source>
        <dbReference type="Proteomes" id="UP001108029"/>
    </source>
</evidence>
<feature type="signal peptide" evidence="1">
    <location>
        <begin position="1"/>
        <end position="34"/>
    </location>
</feature>
<dbReference type="AlphaFoldDB" id="A0A9Q3VIL2"/>
<organism evidence="2 3">
    <name type="scientific">Streptomyces guryensis</name>
    <dbReference type="NCBI Taxonomy" id="2886947"/>
    <lineage>
        <taxon>Bacteria</taxon>
        <taxon>Bacillati</taxon>
        <taxon>Actinomycetota</taxon>
        <taxon>Actinomycetes</taxon>
        <taxon>Kitasatosporales</taxon>
        <taxon>Streptomycetaceae</taxon>
        <taxon>Streptomyces</taxon>
    </lineage>
</organism>
<evidence type="ECO:0000256" key="1">
    <source>
        <dbReference type="SAM" id="SignalP"/>
    </source>
</evidence>
<evidence type="ECO:0000313" key="2">
    <source>
        <dbReference type="EMBL" id="MCD9872134.1"/>
    </source>
</evidence>
<reference evidence="2" key="1">
    <citation type="submission" date="2021-12" db="EMBL/GenBank/DDBJ databases">
        <authorList>
            <person name="Lee J.-H."/>
            <person name="Kim S.-B."/>
        </authorList>
    </citation>
    <scope>NUCLEOTIDE SEQUENCE</scope>
    <source>
        <strain evidence="2">NR30</strain>
    </source>
</reference>
<protein>
    <recommendedName>
        <fullName evidence="4">Secreted protein</fullName>
    </recommendedName>
</protein>
<keyword evidence="1" id="KW-0732">Signal</keyword>
<proteinExistence type="predicted"/>
<keyword evidence="3" id="KW-1185">Reference proteome</keyword>
<evidence type="ECO:0008006" key="4">
    <source>
        <dbReference type="Google" id="ProtNLM"/>
    </source>
</evidence>
<dbReference type="EMBL" id="JAJSBI010000001">
    <property type="protein sequence ID" value="MCD9872134.1"/>
    <property type="molecule type" value="Genomic_DNA"/>
</dbReference>
<dbReference type="RefSeq" id="WP_232646026.1">
    <property type="nucleotide sequence ID" value="NZ_JAJSBI010000001.1"/>
</dbReference>
<gene>
    <name evidence="2" type="ORF">LJ657_00215</name>
</gene>
<dbReference type="PROSITE" id="PS51318">
    <property type="entry name" value="TAT"/>
    <property type="match status" value="1"/>
</dbReference>
<comment type="caution">
    <text evidence="2">The sequence shown here is derived from an EMBL/GenBank/DDBJ whole genome shotgun (WGS) entry which is preliminary data.</text>
</comment>
<feature type="chain" id="PRO_5040288710" description="Secreted protein" evidence="1">
    <location>
        <begin position="35"/>
        <end position="126"/>
    </location>
</feature>
<name>A0A9Q3VIL2_9ACTN</name>